<name>A0ABQ9XP39_9EUKA</name>
<evidence type="ECO:0000313" key="9">
    <source>
        <dbReference type="Proteomes" id="UP001281761"/>
    </source>
</evidence>
<feature type="region of interest" description="Disordered" evidence="6">
    <location>
        <begin position="1733"/>
        <end position="1770"/>
    </location>
</feature>
<evidence type="ECO:0000256" key="2">
    <source>
        <dbReference type="ARBA" id="ARBA00023117"/>
    </source>
</evidence>
<feature type="region of interest" description="Disordered" evidence="6">
    <location>
        <begin position="1686"/>
        <end position="1707"/>
    </location>
</feature>
<dbReference type="Proteomes" id="UP001281761">
    <property type="component" value="Unassembled WGS sequence"/>
</dbReference>
<reference evidence="8 9" key="1">
    <citation type="journal article" date="2022" name="bioRxiv">
        <title>Genomics of Preaxostyla Flagellates Illuminates Evolutionary Transitions and the Path Towards Mitochondrial Loss.</title>
        <authorList>
            <person name="Novak L.V.F."/>
            <person name="Treitli S.C."/>
            <person name="Pyrih J."/>
            <person name="Halakuc P."/>
            <person name="Pipaliya S.V."/>
            <person name="Vacek V."/>
            <person name="Brzon O."/>
            <person name="Soukal P."/>
            <person name="Eme L."/>
            <person name="Dacks J.B."/>
            <person name="Karnkowska A."/>
            <person name="Elias M."/>
            <person name="Hampl V."/>
        </authorList>
    </citation>
    <scope>NUCLEOTIDE SEQUENCE [LARGE SCALE GENOMIC DNA]</scope>
    <source>
        <strain evidence="8">NAU3</strain>
        <tissue evidence="8">Gut</tissue>
    </source>
</reference>
<feature type="compositionally biased region" description="Basic residues" evidence="6">
    <location>
        <begin position="115"/>
        <end position="126"/>
    </location>
</feature>
<feature type="region of interest" description="Disordered" evidence="6">
    <location>
        <begin position="420"/>
        <end position="443"/>
    </location>
</feature>
<feature type="coiled-coil region" evidence="5">
    <location>
        <begin position="886"/>
        <end position="928"/>
    </location>
</feature>
<feature type="coiled-coil region" evidence="5">
    <location>
        <begin position="1424"/>
        <end position="1451"/>
    </location>
</feature>
<feature type="region of interest" description="Disordered" evidence="6">
    <location>
        <begin position="86"/>
        <end position="149"/>
    </location>
</feature>
<keyword evidence="9" id="KW-1185">Reference proteome</keyword>
<dbReference type="InterPro" id="IPR036427">
    <property type="entry name" value="Bromodomain-like_sf"/>
</dbReference>
<evidence type="ECO:0000256" key="5">
    <source>
        <dbReference type="SAM" id="Coils"/>
    </source>
</evidence>
<feature type="region of interest" description="Disordered" evidence="6">
    <location>
        <begin position="2054"/>
        <end position="2090"/>
    </location>
</feature>
<feature type="compositionally biased region" description="Pro residues" evidence="6">
    <location>
        <begin position="2373"/>
        <end position="2386"/>
    </location>
</feature>
<feature type="compositionally biased region" description="Basic and acidic residues" evidence="6">
    <location>
        <begin position="1931"/>
        <end position="1947"/>
    </location>
</feature>
<dbReference type="InterPro" id="IPR040240">
    <property type="entry name" value="TAF1"/>
</dbReference>
<dbReference type="Pfam" id="PF12157">
    <property type="entry name" value="DUF3591"/>
    <property type="match status" value="1"/>
</dbReference>
<feature type="region of interest" description="Disordered" evidence="6">
    <location>
        <begin position="1931"/>
        <end position="1957"/>
    </location>
</feature>
<dbReference type="PANTHER" id="PTHR13900">
    <property type="entry name" value="TRANSCRIPTION INITIATION FACTOR TFIID"/>
    <property type="match status" value="1"/>
</dbReference>
<dbReference type="CDD" id="cd04369">
    <property type="entry name" value="Bromodomain"/>
    <property type="match status" value="1"/>
</dbReference>
<feature type="region of interest" description="Disordered" evidence="6">
    <location>
        <begin position="603"/>
        <end position="665"/>
    </location>
</feature>
<feature type="region of interest" description="Disordered" evidence="6">
    <location>
        <begin position="1328"/>
        <end position="1351"/>
    </location>
</feature>
<dbReference type="Gene3D" id="1.20.920.10">
    <property type="entry name" value="Bromodomain-like"/>
    <property type="match status" value="1"/>
</dbReference>
<feature type="coiled-coil region" evidence="5">
    <location>
        <begin position="1501"/>
        <end position="1533"/>
    </location>
</feature>
<feature type="compositionally biased region" description="Basic and acidic residues" evidence="6">
    <location>
        <begin position="631"/>
        <end position="641"/>
    </location>
</feature>
<dbReference type="InterPro" id="IPR001487">
    <property type="entry name" value="Bromodomain"/>
</dbReference>
<keyword evidence="8" id="KW-0808">Transferase</keyword>
<dbReference type="SUPFAM" id="SSF47370">
    <property type="entry name" value="Bromodomain"/>
    <property type="match status" value="1"/>
</dbReference>
<sequence length="2456" mass="282272">MAWTASLIQDGYISIDPELAQVFKFFNEDFINWEELNVADQLGQSEIPKTVEYPVILPREVGTSSILSWTNILGPSIIPPIDSLESVSRHVPRPPREQTLTYSKDEASIPSQSVKRQRLFLKRKQRQTTSQSPSIHHSRHKTPQLSEPTISPVPSIFSLHAWDSASLWDQQQNENNNNQHSGNTTIFSSDLWVPNHVQTEIEKNPSRLITELKKDKAVTLGEKLTMITSTPISLITRPAYHPKNVKMPDYFFESEQFNDQAPASHDPERPPIPRFQPNTQLIFVANAAKPHRSVPIRTRKRAKVTTPLDVLVEAGNTQLSVKNGQLVNPYADMFLESPKLNLYDRVISTSSIYHINLTNLIRFAVVHNLYRDTAIVQESPTNVNEGRMLKDEEHSDLSAIVHDSLESAVLRATESSYDYLTEPQKQQSSTTEKTANTSSLPKSRQIPSLFHHDIPTSSSISATALFLPTENPLEWVLPAILFIASPRPQKAHHYLNNDEFSLMNKQSKFSSHLYGKSMMIMSKFITKQQWEVAWRIAGWKMNIPPFFSPKTSSISRNESHEDLSVGSLVDQLRGLRITTLPSFLLLDMNDTRIHFDMCPINPVPLAPRLPDPTRSSYENEHIDQSMEGENQEDKAKDKEDELSSDDSSLFSFDTDDSSEESSGLDFDHDKLVDRRSKTDTIDKKVKFSVPEQELEQPTHASEPRNLLSLTSHLHIRGASDTGKLMRARGRPLHALFNQRRALPLRDAAAITLAEPQRITQVSHPLEVLSAQFIQTKAAPKVAPKPKVINLQNTTEQIEKKEEIEQKELVDQRVTIAIDQVQPGQSLSPERFVHSLPAYLFQTTKLELSIEELENFHRPRLPRALLRNRTFSIHPLKPFQQPRLLRVRALERKHQKQQRTGQNLRDEEMDRMEETLLKVNEKKKREIIERVDDLSYDQELLSSHKMCLNDVSDLTGAEGTIVLLEYFEENPIFISNVGMATSLVHYYQKKTESDNPTINRPEGEVIRLDPQATSPFMISHLDPGQLVTAIENNMFIAPAFRHPPSPTDFLVVIPSDPNQPMTIREVNAMYTIGQELPKMVMTKPGDNRQEEYTKSCLELLTIRYFQMLKLTDLPPTVTLKQLTYYFSSATDSMARPILKKFANNRDAIWELNPDKPFPNEDEIMKMLTPESVCEEQSSLAASRRLRNLDLSLYMKQELYALLAKGKEKVYINEIISTLQKKIVKLIDLEFQLAPWNLCDNFVNQKEKLDLRGEGDLTCLGEMFSFTKNLGRSDKGMPIQREKIANTDADLRKLTKDKLRTLCEQIGMSSEKTRMMEKGDMLRFIRNHSDRTNDPDYQKFNRHNPSKATEKTQMVAKTAQEILNRQLRFLEGTEEKNHIPSFQREYMERKQAEQAYRKELRKEMKENKIARHTRLKLGEITEEEALAERNKDKKEFKERMNKKRKEIQLQIQDGVMNTDVFAEQETTEGFVFRGANNRIKQKEGHTFGESTEITSDHHVSDFAAELDRMMKQEAAMNEEAEKQAIEEMRAALNKAPLEKAKEQTNEIVISGVVGTGSITRPGKSDSGLAELGSIETGDLAEIGTLVAGDVADRPRHAAPKLPQFPPCILTTTSGYQLGATSEINKDFAKDSVKRRERHEPVKQTIPREKRSTVHAIDAPKMNMKRQGKSLGARTAGTKYVFDHERLNKNRQFLEPQSNKGKDAMGRYGDGRVQQRVLGKERVMHALLESRNKDIKEELGIEEKPEEKPEALKDEPDAGPEDQPKKPRKKKQDVECLVWTVTTQLENGDRIITVQYDDKDAHNLDVCKRFRQLSTTKAKRGERWREDRDFDDLRKKRIAKNERKRRIQKEMMRIRMEAEIQLEINKESDDESSDDPEGMLRDVPRPLRDDQGDEMANMTEEAKLEYLLDTNNEYQRFSRELMAINADLNKLDVDEERRHGQRDHEDRRSQSGDGPIGVNDGIPIIFRGHNPSNWVTDEERAAQFKTIAITPTPSRHHRHPREGGNSKQCPDCQGYGHVRGGITCLKEQKSKLIEKLEQNEDVETTRLELDEVNRRLSEREKRNAEQHRLIPDDDDSTSTSESEMISVNESEAMEELSFPSSLRNRRGFNRGPTDVDLDTVMERIEPEDFDAFRLTRDHWRKRWMESVKSDKIATPPHFETQPIEGEAKEKAEERLKKRVEVSKQSRVMMRKKRGDIAIQLQNLFNWLLQNLAFRFPLFQESVYDIPFYMRKITAPIDFRIMQTRKEKYTCCQHFLNDVYLICSNCHTFNDPTNGSVNIYSQQADNLVRTVESEFYNRMKLYVLIEGIIRKESEHGGEMNEPLPLPTWPETARQKQDKIMNRQNHENRRRKKDKAAANDTSVIDPLDKANQCLLLPPLPPPLLPPPPPVPHLSHLHPQPEPSSRVEHSLPSQPMSVELSQRVQCATICPSIQTTPPPRLHIPPLSADTSPLFFFFQYQEL</sequence>
<evidence type="ECO:0000256" key="1">
    <source>
        <dbReference type="ARBA" id="ARBA00004123"/>
    </source>
</evidence>
<accession>A0ABQ9XP39</accession>
<feature type="compositionally biased region" description="Basic and acidic residues" evidence="6">
    <location>
        <begin position="1328"/>
        <end position="1337"/>
    </location>
</feature>
<feature type="compositionally biased region" description="Basic and acidic residues" evidence="6">
    <location>
        <begin position="2328"/>
        <end position="2342"/>
    </location>
</feature>
<dbReference type="EC" id="2.7.11.1" evidence="8"/>
<feature type="region of interest" description="Disordered" evidence="6">
    <location>
        <begin position="2311"/>
        <end position="2359"/>
    </location>
</feature>
<evidence type="ECO:0000256" key="4">
    <source>
        <dbReference type="PROSITE-ProRule" id="PRU00035"/>
    </source>
</evidence>
<feature type="region of interest" description="Disordered" evidence="6">
    <location>
        <begin position="2373"/>
        <end position="2405"/>
    </location>
</feature>
<evidence type="ECO:0000259" key="7">
    <source>
        <dbReference type="PROSITE" id="PS50014"/>
    </source>
</evidence>
<feature type="compositionally biased region" description="Basic and acidic residues" evidence="6">
    <location>
        <begin position="1875"/>
        <end position="1887"/>
    </location>
</feature>
<dbReference type="Pfam" id="PF00439">
    <property type="entry name" value="Bromodomain"/>
    <property type="match status" value="1"/>
</dbReference>
<dbReference type="GO" id="GO:0004674">
    <property type="term" value="F:protein serine/threonine kinase activity"/>
    <property type="evidence" value="ECO:0007669"/>
    <property type="project" value="UniProtKB-EC"/>
</dbReference>
<dbReference type="PROSITE" id="PS50014">
    <property type="entry name" value="BROMODOMAIN_2"/>
    <property type="match status" value="1"/>
</dbReference>
<feature type="domain" description="Bromo" evidence="7">
    <location>
        <begin position="2210"/>
        <end position="2273"/>
    </location>
</feature>
<evidence type="ECO:0000313" key="8">
    <source>
        <dbReference type="EMBL" id="KAK2952362.1"/>
    </source>
</evidence>
<evidence type="ECO:0000256" key="6">
    <source>
        <dbReference type="SAM" id="MobiDB-lite"/>
    </source>
</evidence>
<dbReference type="PANTHER" id="PTHR13900:SF0">
    <property type="entry name" value="TRANSCRIPTION INITIATION FACTOR TFIID SUBUNIT 1"/>
    <property type="match status" value="1"/>
</dbReference>
<proteinExistence type="predicted"/>
<gene>
    <name evidence="8" type="ORF">BLNAU_12624</name>
</gene>
<keyword evidence="5" id="KW-0175">Coiled coil</keyword>
<feature type="compositionally biased region" description="Acidic residues" evidence="6">
    <location>
        <begin position="1865"/>
        <end position="1874"/>
    </location>
</feature>
<protein>
    <submittedName>
        <fullName evidence="8">Transcription initiation factor TFIID subunit 1</fullName>
        <ecNumber evidence="8">2.7.11.1</ecNumber>
    </submittedName>
</protein>
<keyword evidence="2 4" id="KW-0103">Bromodomain</keyword>
<comment type="caution">
    <text evidence="8">The sequence shown here is derived from an EMBL/GenBank/DDBJ whole genome shotgun (WGS) entry which is preliminary data.</text>
</comment>
<organism evidence="8 9">
    <name type="scientific">Blattamonas nauphoetae</name>
    <dbReference type="NCBI Taxonomy" id="2049346"/>
    <lineage>
        <taxon>Eukaryota</taxon>
        <taxon>Metamonada</taxon>
        <taxon>Preaxostyla</taxon>
        <taxon>Oxymonadida</taxon>
        <taxon>Blattamonas</taxon>
    </lineage>
</organism>
<feature type="compositionally biased region" description="Basic and acidic residues" evidence="6">
    <location>
        <begin position="1733"/>
        <end position="1753"/>
    </location>
</feature>
<dbReference type="InterPro" id="IPR022591">
    <property type="entry name" value="TAF1_HAT_dom"/>
</dbReference>
<feature type="region of interest" description="Disordered" evidence="6">
    <location>
        <begin position="1861"/>
        <end position="1889"/>
    </location>
</feature>
<comment type="subcellular location">
    <subcellularLocation>
        <location evidence="1">Nucleus</location>
    </subcellularLocation>
</comment>
<evidence type="ECO:0000256" key="3">
    <source>
        <dbReference type="ARBA" id="ARBA00023242"/>
    </source>
</evidence>
<dbReference type="EMBL" id="JARBJD010000104">
    <property type="protein sequence ID" value="KAK2952362.1"/>
    <property type="molecule type" value="Genomic_DNA"/>
</dbReference>
<keyword evidence="3" id="KW-0539">Nucleus</keyword>
<dbReference type="SMART" id="SM00297">
    <property type="entry name" value="BROMO"/>
    <property type="match status" value="1"/>
</dbReference>
<feature type="compositionally biased region" description="Basic and acidic residues" evidence="6">
    <location>
        <begin position="2054"/>
        <end position="2068"/>
    </location>
</feature>